<dbReference type="GO" id="GO:0009411">
    <property type="term" value="P:response to UV"/>
    <property type="evidence" value="ECO:0007669"/>
    <property type="project" value="UniProtKB-ARBA"/>
</dbReference>
<dbReference type="InterPro" id="IPR006167">
    <property type="entry name" value="XPF"/>
</dbReference>
<proteinExistence type="inferred from homology"/>
<dbReference type="SUPFAM" id="SSF47781">
    <property type="entry name" value="RuvA domain 2-like"/>
    <property type="match status" value="1"/>
</dbReference>
<comment type="subcellular location">
    <subcellularLocation>
        <location evidence="3">Chromosome</location>
    </subcellularLocation>
    <subcellularLocation>
        <location evidence="2">Nucleus</location>
    </subcellularLocation>
</comment>
<reference evidence="24" key="1">
    <citation type="submission" date="2025-08" db="UniProtKB">
        <authorList>
            <consortium name="RefSeq"/>
        </authorList>
    </citation>
    <scope>IDENTIFICATION</scope>
</reference>
<evidence type="ECO:0000256" key="12">
    <source>
        <dbReference type="ARBA" id="ARBA00022842"/>
    </source>
</evidence>
<feature type="compositionally biased region" description="Polar residues" evidence="21">
    <location>
        <begin position="634"/>
        <end position="650"/>
    </location>
</feature>
<keyword evidence="12" id="KW-0460">Magnesium</keyword>
<keyword evidence="9 24" id="KW-0255">Endonuclease</keyword>
<accession>A0A6P3WBP8</accession>
<evidence type="ECO:0000256" key="5">
    <source>
        <dbReference type="ARBA" id="ARBA00022454"/>
    </source>
</evidence>
<dbReference type="GO" id="GO:0000014">
    <property type="term" value="F:single-stranded DNA endodeoxyribonuclease activity"/>
    <property type="evidence" value="ECO:0007669"/>
    <property type="project" value="TreeGrafter"/>
</dbReference>
<keyword evidence="8" id="KW-0677">Repeat</keyword>
<feature type="domain" description="ERCC4" evidence="22">
    <location>
        <begin position="663"/>
        <end position="743"/>
    </location>
</feature>
<evidence type="ECO:0000256" key="21">
    <source>
        <dbReference type="SAM" id="MobiDB-lite"/>
    </source>
</evidence>
<comment type="subunit">
    <text evidence="18">Heterodimer composed of ERCC1 and ERCC4/XPF. Interacts with SLX4/BTBD12; this interaction is direct and links the ERCC1-ERCC4/XPF complex to SLX4, which may coordinate the action of the structure-specific endonuclease during DNA repair.</text>
</comment>
<keyword evidence="15" id="KW-0234">DNA repair</keyword>
<keyword evidence="16" id="KW-0539">Nucleus</keyword>
<organism evidence="23 24">
    <name type="scientific">Clupea harengus</name>
    <name type="common">Atlantic herring</name>
    <dbReference type="NCBI Taxonomy" id="7950"/>
    <lineage>
        <taxon>Eukaryota</taxon>
        <taxon>Metazoa</taxon>
        <taxon>Chordata</taxon>
        <taxon>Craniata</taxon>
        <taxon>Vertebrata</taxon>
        <taxon>Euteleostomi</taxon>
        <taxon>Actinopterygii</taxon>
        <taxon>Neopterygii</taxon>
        <taxon>Teleostei</taxon>
        <taxon>Clupei</taxon>
        <taxon>Clupeiformes</taxon>
        <taxon>Clupeoidei</taxon>
        <taxon>Clupeidae</taxon>
        <taxon>Clupea</taxon>
    </lineage>
</organism>
<feature type="compositionally biased region" description="Basic residues" evidence="21">
    <location>
        <begin position="455"/>
        <end position="464"/>
    </location>
</feature>
<dbReference type="InterPro" id="IPR010994">
    <property type="entry name" value="RuvA_2-like"/>
</dbReference>
<evidence type="ECO:0000259" key="22">
    <source>
        <dbReference type="SMART" id="SM00891"/>
    </source>
</evidence>
<evidence type="ECO:0000313" key="23">
    <source>
        <dbReference type="Proteomes" id="UP000515152"/>
    </source>
</evidence>
<dbReference type="GO" id="GO:1901255">
    <property type="term" value="P:nucleotide-excision repair involved in interstrand cross-link repair"/>
    <property type="evidence" value="ECO:0007669"/>
    <property type="project" value="TreeGrafter"/>
</dbReference>
<comment type="cofactor">
    <cofactor evidence="1">
        <name>Mg(2+)</name>
        <dbReference type="ChEBI" id="CHEBI:18420"/>
    </cofactor>
</comment>
<dbReference type="Pfam" id="PF02732">
    <property type="entry name" value="ERCC4"/>
    <property type="match status" value="1"/>
</dbReference>
<dbReference type="InterPro" id="IPR011335">
    <property type="entry name" value="Restrct_endonuc-II-like"/>
</dbReference>
<dbReference type="AlphaFoldDB" id="A0A6P3WBP8"/>
<keyword evidence="23" id="KW-1185">Reference proteome</keyword>
<evidence type="ECO:0000256" key="19">
    <source>
        <dbReference type="ARBA" id="ARBA00072370"/>
    </source>
</evidence>
<dbReference type="InterPro" id="IPR006166">
    <property type="entry name" value="ERCC4_domain"/>
</dbReference>
<dbReference type="SUPFAM" id="SSF52980">
    <property type="entry name" value="Restriction endonuclease-like"/>
    <property type="match status" value="1"/>
</dbReference>
<sequence>MAGPLLEYETEMFLSLFTTDGLLVTAEGLGIDRILLQFLRVYSEEGSLVLLLNTTLPEQEYFTEQLRAEGVSHLPRTVTSEVQGSERYDVYTQGGVLFVTSRILVVDFLTERIPAHLISGILVYRAHKIIESCQEAFILRLFRQKNKTGFIKAFTDKATAFSFGFCLVERVMRNLFVKKLFLWPRFQASVVSVLDRHKPDVVELHVSLTPAMRAIQSSVMDIMNACLKELKRYNPTLEAEDLSLENSLGTAFEKTIRHYLDPLWHQLGAKTKSLVHDLKILRTLLLYLTQYDCVTFLNLLESLRSSQKNFGSNSGWLFLDSSTSMFVNSRQRVYRIPEAKKKLKVGGEKEQKKPTPVEVKRQVVLERNPKWEALSEVMREIEKENSSRGYAAGRVLICASDDRTCAQLREYVQRGAEALLTRLYHRTVGKGEAVSTSELGRQSKRWGAREPSKNSKGKRPRAKQGKAGGKGPKAALSRAQMVGREGEEDAMHSGGEGEEGIEYDDEEQEEEEELDLNLSSDSYYGILKEPLTVIHPLRGCSDPYGLTRVLHEVEPTYVVLYDAELSFVRQLEIYKASRPGKPLRVYFLIYTGSTEEQRYLTVLHKEKKAFEHLIREKATMVIPEEREGREDTNLDLSRSQEPANATTNSRKAGGQEQVKEPSRVIVDMREFRSELPSLLHRRGLDIEPVTLEVGDYILTPEMCVERKSVSDLIGSLQSGRLYSQCLAMTRYYRRPVLLIEFDPAKPFSLVARGELRGEISASDVTSRLTLLTLHFPRLRLLWCPSPHATAELFEDLKHGRAEPDAAAAQAVTAESDTVAESADLYNPGPYDMLLRMPGVSTKNCRALIKHVNSLADLATHSQERLAEILSSGNNARQLYEFLHFTAEVSVGQKGKRT</sequence>
<evidence type="ECO:0000256" key="9">
    <source>
        <dbReference type="ARBA" id="ARBA00022759"/>
    </source>
</evidence>
<feature type="compositionally biased region" description="Basic and acidic residues" evidence="21">
    <location>
        <begin position="622"/>
        <end position="632"/>
    </location>
</feature>
<feature type="region of interest" description="Disordered" evidence="21">
    <location>
        <begin position="431"/>
        <end position="514"/>
    </location>
</feature>
<keyword evidence="13" id="KW-0007">Acetylation</keyword>
<name>A0A6P3WBP8_CLUHA</name>
<dbReference type="GO" id="GO:0005694">
    <property type="term" value="C:chromosome"/>
    <property type="evidence" value="ECO:0007669"/>
    <property type="project" value="UniProtKB-SubCell"/>
</dbReference>
<dbReference type="Gene3D" id="3.40.50.10130">
    <property type="match status" value="1"/>
</dbReference>
<dbReference type="Proteomes" id="UP000515152">
    <property type="component" value="Chromosome 23"/>
</dbReference>
<keyword evidence="10" id="KW-0227">DNA damage</keyword>
<evidence type="ECO:0000256" key="1">
    <source>
        <dbReference type="ARBA" id="ARBA00001946"/>
    </source>
</evidence>
<keyword evidence="7" id="KW-0540">Nuclease</keyword>
<evidence type="ECO:0000256" key="2">
    <source>
        <dbReference type="ARBA" id="ARBA00004123"/>
    </source>
</evidence>
<gene>
    <name evidence="24" type="primary">ercc4</name>
</gene>
<dbReference type="OrthoDB" id="361020at2759"/>
<dbReference type="CDD" id="cd20078">
    <property type="entry name" value="XPF_nuclease_XPF_euk"/>
    <property type="match status" value="1"/>
</dbReference>
<evidence type="ECO:0000256" key="10">
    <source>
        <dbReference type="ARBA" id="ARBA00022763"/>
    </source>
</evidence>
<comment type="function">
    <text evidence="17">Catalytic component of a structure-specific DNA repair endonuclease responsible for the 5-prime incision during DNA repair, and which is essential for nucleotide excision repair (NER) and interstrand cross-link (ICL) repair.</text>
</comment>
<evidence type="ECO:0000256" key="13">
    <source>
        <dbReference type="ARBA" id="ARBA00022990"/>
    </source>
</evidence>
<dbReference type="PANTHER" id="PTHR10150:SF0">
    <property type="entry name" value="DNA REPAIR ENDONUCLEASE XPF"/>
    <property type="match status" value="1"/>
</dbReference>
<evidence type="ECO:0000256" key="11">
    <source>
        <dbReference type="ARBA" id="ARBA00022801"/>
    </source>
</evidence>
<evidence type="ECO:0000256" key="17">
    <source>
        <dbReference type="ARBA" id="ARBA00060353"/>
    </source>
</evidence>
<dbReference type="GO" id="GO:0000110">
    <property type="term" value="C:nucleotide-excision repair factor 1 complex"/>
    <property type="evidence" value="ECO:0007669"/>
    <property type="project" value="TreeGrafter"/>
</dbReference>
<evidence type="ECO:0000256" key="14">
    <source>
        <dbReference type="ARBA" id="ARBA00023125"/>
    </source>
</evidence>
<dbReference type="CTD" id="2072"/>
<dbReference type="Gene3D" id="1.10.150.20">
    <property type="entry name" value="5' to 3' exonuclease, C-terminal subdomain"/>
    <property type="match status" value="1"/>
</dbReference>
<evidence type="ECO:0000256" key="4">
    <source>
        <dbReference type="ARBA" id="ARBA00010015"/>
    </source>
</evidence>
<evidence type="ECO:0000256" key="7">
    <source>
        <dbReference type="ARBA" id="ARBA00022722"/>
    </source>
</evidence>
<keyword evidence="14" id="KW-0238">DNA-binding</keyword>
<dbReference type="FunFam" id="1.10.150.20:FF:000040">
    <property type="entry name" value="DNA repair endonuclease XPF isoform X2"/>
    <property type="match status" value="1"/>
</dbReference>
<protein>
    <recommendedName>
        <fullName evidence="19">DNA repair endonuclease XPF</fullName>
    </recommendedName>
    <alternativeName>
        <fullName evidence="20">DNA excision repair protein ERCC-4</fullName>
    </alternativeName>
</protein>
<keyword evidence="5" id="KW-0158">Chromosome</keyword>
<evidence type="ECO:0000256" key="6">
    <source>
        <dbReference type="ARBA" id="ARBA00022553"/>
    </source>
</evidence>
<dbReference type="SMART" id="SM00891">
    <property type="entry name" value="ERCC4"/>
    <property type="match status" value="1"/>
</dbReference>
<dbReference type="GeneID" id="105910258"/>
<keyword evidence="11" id="KW-0378">Hydrolase</keyword>
<dbReference type="GO" id="GO:0003697">
    <property type="term" value="F:single-stranded DNA binding"/>
    <property type="evidence" value="ECO:0007669"/>
    <property type="project" value="InterPro"/>
</dbReference>
<evidence type="ECO:0000256" key="3">
    <source>
        <dbReference type="ARBA" id="ARBA00004286"/>
    </source>
</evidence>
<comment type="similarity">
    <text evidence="4">Belongs to the XPF family.</text>
</comment>
<dbReference type="NCBIfam" id="TIGR00596">
    <property type="entry name" value="rad1"/>
    <property type="match status" value="1"/>
</dbReference>
<dbReference type="GO" id="GO:0000712">
    <property type="term" value="P:resolution of meiotic recombination intermediates"/>
    <property type="evidence" value="ECO:0007669"/>
    <property type="project" value="TreeGrafter"/>
</dbReference>
<dbReference type="RefSeq" id="XP_012694415.2">
    <property type="nucleotide sequence ID" value="XM_012838961.3"/>
</dbReference>
<dbReference type="GO" id="GO:0003684">
    <property type="term" value="F:damaged DNA binding"/>
    <property type="evidence" value="ECO:0007669"/>
    <property type="project" value="TreeGrafter"/>
</dbReference>
<evidence type="ECO:0000256" key="16">
    <source>
        <dbReference type="ARBA" id="ARBA00023242"/>
    </source>
</evidence>
<dbReference type="FunFam" id="3.40.50.10130:FF:000002">
    <property type="entry name" value="DNA repair endonuclease XPF"/>
    <property type="match status" value="1"/>
</dbReference>
<dbReference type="GO" id="GO:0000724">
    <property type="term" value="P:double-strand break repair via homologous recombination"/>
    <property type="evidence" value="ECO:0007669"/>
    <property type="project" value="TreeGrafter"/>
</dbReference>
<feature type="region of interest" description="Disordered" evidence="21">
    <location>
        <begin position="622"/>
        <end position="660"/>
    </location>
</feature>
<evidence type="ECO:0000256" key="15">
    <source>
        <dbReference type="ARBA" id="ARBA00023204"/>
    </source>
</evidence>
<dbReference type="PANTHER" id="PTHR10150">
    <property type="entry name" value="DNA REPAIR ENDONUCLEASE XPF"/>
    <property type="match status" value="1"/>
</dbReference>
<evidence type="ECO:0000313" key="24">
    <source>
        <dbReference type="RefSeq" id="XP_012694415.2"/>
    </source>
</evidence>
<evidence type="ECO:0000256" key="18">
    <source>
        <dbReference type="ARBA" id="ARBA00064560"/>
    </source>
</evidence>
<dbReference type="InterPro" id="IPR047520">
    <property type="entry name" value="XPF_nuclease"/>
</dbReference>
<feature type="compositionally biased region" description="Acidic residues" evidence="21">
    <location>
        <begin position="496"/>
        <end position="514"/>
    </location>
</feature>
<evidence type="ECO:0000256" key="20">
    <source>
        <dbReference type="ARBA" id="ARBA00078823"/>
    </source>
</evidence>
<evidence type="ECO:0000256" key="8">
    <source>
        <dbReference type="ARBA" id="ARBA00022737"/>
    </source>
</evidence>
<dbReference type="KEGG" id="char:105910258"/>
<keyword evidence="6" id="KW-0597">Phosphoprotein</keyword>